<dbReference type="Pfam" id="PF16178">
    <property type="entry name" value="Anoct_dimer"/>
    <property type="match status" value="1"/>
</dbReference>
<feature type="domain" description="Anoctamin dimerisation" evidence="1">
    <location>
        <begin position="12"/>
        <end position="97"/>
    </location>
</feature>
<protein>
    <recommendedName>
        <fullName evidence="1">Anoctamin dimerisation domain-containing protein</fullName>
    </recommendedName>
</protein>
<gene>
    <name evidence="2" type="ORF">OXX778_LOCUS18889</name>
</gene>
<dbReference type="InterPro" id="IPR032394">
    <property type="entry name" value="Anoct_dimer"/>
</dbReference>
<name>A0A814KIH9_9BILA</name>
<comment type="caution">
    <text evidence="2">The sequence shown here is derived from an EMBL/GenBank/DDBJ whole genome shotgun (WGS) entry which is preliminary data.</text>
</comment>
<organism evidence="2 3">
    <name type="scientific">Brachionus calyciflorus</name>
    <dbReference type="NCBI Taxonomy" id="104777"/>
    <lineage>
        <taxon>Eukaryota</taxon>
        <taxon>Metazoa</taxon>
        <taxon>Spiralia</taxon>
        <taxon>Gnathifera</taxon>
        <taxon>Rotifera</taxon>
        <taxon>Eurotatoria</taxon>
        <taxon>Monogononta</taxon>
        <taxon>Pseudotrocha</taxon>
        <taxon>Ploima</taxon>
        <taxon>Brachionidae</taxon>
        <taxon>Brachionus</taxon>
    </lineage>
</organism>
<dbReference type="Proteomes" id="UP000663879">
    <property type="component" value="Unassembled WGS sequence"/>
</dbReference>
<proteinExistence type="predicted"/>
<accession>A0A814KIH9</accession>
<reference evidence="2" key="1">
    <citation type="submission" date="2021-02" db="EMBL/GenBank/DDBJ databases">
        <authorList>
            <person name="Nowell W R."/>
        </authorList>
    </citation>
    <scope>NUCLEOTIDE SEQUENCE</scope>
    <source>
        <strain evidence="2">Ploen Becks lab</strain>
    </source>
</reference>
<keyword evidence="3" id="KW-1185">Reference proteome</keyword>
<dbReference type="GO" id="GO:0046983">
    <property type="term" value="F:protein dimerization activity"/>
    <property type="evidence" value="ECO:0007669"/>
    <property type="project" value="InterPro"/>
</dbReference>
<evidence type="ECO:0000313" key="2">
    <source>
        <dbReference type="EMBL" id="CAF1052365.1"/>
    </source>
</evidence>
<evidence type="ECO:0000259" key="1">
    <source>
        <dbReference type="Pfam" id="PF16178"/>
    </source>
</evidence>
<dbReference type="EMBL" id="CAJNOC010005438">
    <property type="protein sequence ID" value="CAF1052365.1"/>
    <property type="molecule type" value="Genomic_DNA"/>
</dbReference>
<evidence type="ECO:0000313" key="3">
    <source>
        <dbReference type="Proteomes" id="UP000663879"/>
    </source>
</evidence>
<sequence length="122" mass="14509">MNKLQRTTSLPNDNQKRIDYVLIHKCSNNLIGLQKIEKFKNSFKEGEEELIEFYELNFEQDQNHQFLLLHCPLKTLLKEAENFKLPMRLAKNTGNENCDEYNVDSKEFFFFRPIVSEYAKGN</sequence>
<dbReference type="AlphaFoldDB" id="A0A814KIH9"/>